<proteinExistence type="predicted"/>
<comment type="caution">
    <text evidence="3">The sequence shown here is derived from an EMBL/GenBank/DDBJ whole genome shotgun (WGS) entry which is preliminary data.</text>
</comment>
<evidence type="ECO:0000259" key="2">
    <source>
        <dbReference type="Pfam" id="PF04892"/>
    </source>
</evidence>
<keyword evidence="4" id="KW-1185">Reference proteome</keyword>
<feature type="domain" description="VanZ-like" evidence="2">
    <location>
        <begin position="97"/>
        <end position="170"/>
    </location>
</feature>
<dbReference type="InterPro" id="IPR006976">
    <property type="entry name" value="VanZ-like"/>
</dbReference>
<dbReference type="Proteomes" id="UP001143307">
    <property type="component" value="Unassembled WGS sequence"/>
</dbReference>
<accession>A0ABT3T0B1</accession>
<keyword evidence="1" id="KW-0812">Transmembrane</keyword>
<reference evidence="3" key="1">
    <citation type="submission" date="2019-02" db="EMBL/GenBank/DDBJ databases">
        <authorList>
            <person name="Li S.-H."/>
        </authorList>
    </citation>
    <scope>NUCLEOTIDE SEQUENCE</scope>
    <source>
        <strain evidence="3">IMCC8485</strain>
    </source>
</reference>
<evidence type="ECO:0000256" key="1">
    <source>
        <dbReference type="SAM" id="Phobius"/>
    </source>
</evidence>
<evidence type="ECO:0000313" key="4">
    <source>
        <dbReference type="Proteomes" id="UP001143307"/>
    </source>
</evidence>
<dbReference type="NCBIfam" id="NF037970">
    <property type="entry name" value="vanZ_1"/>
    <property type="match status" value="1"/>
</dbReference>
<name>A0ABT3T0B1_9GAMM</name>
<feature type="transmembrane region" description="Helical" evidence="1">
    <location>
        <begin position="121"/>
        <end position="141"/>
    </location>
</feature>
<evidence type="ECO:0000313" key="3">
    <source>
        <dbReference type="EMBL" id="MCX2975559.1"/>
    </source>
</evidence>
<feature type="transmembrane region" description="Helical" evidence="1">
    <location>
        <begin position="153"/>
        <end position="171"/>
    </location>
</feature>
<dbReference type="Pfam" id="PF04892">
    <property type="entry name" value="VanZ"/>
    <property type="match status" value="1"/>
</dbReference>
<gene>
    <name evidence="3" type="ORF">EYC87_18415</name>
</gene>
<protein>
    <submittedName>
        <fullName evidence="3">VanZ family protein</fullName>
    </submittedName>
</protein>
<sequence length="183" mass="20162">MGSNNTVFYRSRLWALIWIYILSIYVSLPLMRAILGFLKDSLGQASFSLLLSLTMMSVGLIILVWGGRRSARHCFMACIPVAIIGTISYNLSIPEEKVHFLQYGLLGMMVTATARSESISLLAKLAIFAISVGMIDETIQWYLPNRVGDPRDVAFNTVAAILGIWIGKILFGSSPFGSLPRSP</sequence>
<keyword evidence="1" id="KW-1133">Transmembrane helix</keyword>
<feature type="transmembrane region" description="Helical" evidence="1">
    <location>
        <begin position="47"/>
        <end position="67"/>
    </location>
</feature>
<organism evidence="3 4">
    <name type="scientific">Candidatus Seongchinamella marina</name>
    <dbReference type="NCBI Taxonomy" id="2518990"/>
    <lineage>
        <taxon>Bacteria</taxon>
        <taxon>Pseudomonadati</taxon>
        <taxon>Pseudomonadota</taxon>
        <taxon>Gammaproteobacteria</taxon>
        <taxon>Cellvibrionales</taxon>
        <taxon>Halieaceae</taxon>
        <taxon>Seongchinamella</taxon>
    </lineage>
</organism>
<feature type="transmembrane region" description="Helical" evidence="1">
    <location>
        <begin position="74"/>
        <end position="92"/>
    </location>
</feature>
<keyword evidence="1" id="KW-0472">Membrane</keyword>
<feature type="transmembrane region" description="Helical" evidence="1">
    <location>
        <begin position="12"/>
        <end position="35"/>
    </location>
</feature>
<dbReference type="EMBL" id="SHNP01000009">
    <property type="protein sequence ID" value="MCX2975559.1"/>
    <property type="molecule type" value="Genomic_DNA"/>
</dbReference>